<dbReference type="Pfam" id="PF00652">
    <property type="entry name" value="Ricin_B_lectin"/>
    <property type="match status" value="1"/>
</dbReference>
<dbReference type="GO" id="GO:0006493">
    <property type="term" value="P:protein O-linked glycosylation"/>
    <property type="evidence" value="ECO:0007669"/>
    <property type="project" value="TreeGrafter"/>
</dbReference>
<proteinExistence type="inferred from homology"/>
<dbReference type="PANTHER" id="PTHR11675:SF8">
    <property type="entry name" value="POLYPEPTIDE N-ACETYLGALACTOSAMINYLTRANSFERASE 14"/>
    <property type="match status" value="1"/>
</dbReference>
<evidence type="ECO:0000256" key="4">
    <source>
        <dbReference type="ARBA" id="ARBA00005680"/>
    </source>
</evidence>
<keyword evidence="6 17" id="KW-0328">Glycosyltransferase</keyword>
<evidence type="ECO:0000256" key="10">
    <source>
        <dbReference type="ARBA" id="ARBA00022734"/>
    </source>
</evidence>
<dbReference type="InterPro" id="IPR000772">
    <property type="entry name" value="Ricin_B_lectin"/>
</dbReference>
<keyword evidence="13 17" id="KW-0333">Golgi apparatus</keyword>
<evidence type="ECO:0000256" key="7">
    <source>
        <dbReference type="ARBA" id="ARBA00022679"/>
    </source>
</evidence>
<dbReference type="UniPathway" id="UPA00378"/>
<dbReference type="SMART" id="SM00458">
    <property type="entry name" value="RICIN"/>
    <property type="match status" value="1"/>
</dbReference>
<evidence type="ECO:0000256" key="12">
    <source>
        <dbReference type="ARBA" id="ARBA00022989"/>
    </source>
</evidence>
<feature type="domain" description="Ricin B lectin" evidence="18">
    <location>
        <begin position="443"/>
        <end position="573"/>
    </location>
</feature>
<dbReference type="FunFam" id="2.80.10.50:FF:000036">
    <property type="entry name" value="Polypeptide N-acetylgalactosaminyltransferase"/>
    <property type="match status" value="1"/>
</dbReference>
<reference evidence="19" key="1">
    <citation type="submission" date="2020-03" db="EMBL/GenBank/DDBJ databases">
        <title>Studies in the Genomics of Life Span.</title>
        <authorList>
            <person name="Glass D."/>
        </authorList>
    </citation>
    <scope>NUCLEOTIDE SEQUENCE</scope>
    <source>
        <strain evidence="19">LTLLF</strain>
        <tissue evidence="19">Muscle</tissue>
    </source>
</reference>
<dbReference type="InterPro" id="IPR029044">
    <property type="entry name" value="Nucleotide-diphossugar_trans"/>
</dbReference>
<keyword evidence="8" id="KW-0812">Transmembrane</keyword>
<keyword evidence="10 17" id="KW-0430">Lectin</keyword>
<dbReference type="InterPro" id="IPR035992">
    <property type="entry name" value="Ricin_B-like_lectins"/>
</dbReference>
<keyword evidence="12" id="KW-1133">Transmembrane helix</keyword>
<evidence type="ECO:0000313" key="19">
    <source>
        <dbReference type="EMBL" id="KAH0509711.1"/>
    </source>
</evidence>
<evidence type="ECO:0000256" key="2">
    <source>
        <dbReference type="ARBA" id="ARBA00004323"/>
    </source>
</evidence>
<dbReference type="InterPro" id="IPR001173">
    <property type="entry name" value="Glyco_trans_2-like"/>
</dbReference>
<comment type="similarity">
    <text evidence="4 17">Belongs to the glycosyltransferase 2 family. GalNAc-T subfamily.</text>
</comment>
<dbReference type="SUPFAM" id="SSF50370">
    <property type="entry name" value="Ricin B-like lectins"/>
    <property type="match status" value="1"/>
</dbReference>
<dbReference type="CDD" id="cd02510">
    <property type="entry name" value="pp-GalNAc-T"/>
    <property type="match status" value="1"/>
</dbReference>
<dbReference type="EC" id="2.4.1.-" evidence="17"/>
<protein>
    <recommendedName>
        <fullName evidence="5 17">Polypeptide N-acetylgalactosaminyltransferase</fullName>
        <ecNumber evidence="17">2.4.1.-</ecNumber>
    </recommendedName>
    <alternativeName>
        <fullName evidence="17">Protein-UDP acetylgalactosaminyltransferase</fullName>
    </alternativeName>
</protein>
<comment type="cofactor">
    <cofactor evidence="1 17">
        <name>Mn(2+)</name>
        <dbReference type="ChEBI" id="CHEBI:29035"/>
    </cofactor>
</comment>
<gene>
    <name evidence="19" type="ORF">LTLLF_158695</name>
</gene>
<dbReference type="InterPro" id="IPR045885">
    <property type="entry name" value="GalNAc-T"/>
</dbReference>
<evidence type="ECO:0000256" key="3">
    <source>
        <dbReference type="ARBA" id="ARBA00004922"/>
    </source>
</evidence>
<evidence type="ECO:0000313" key="20">
    <source>
        <dbReference type="Proteomes" id="UP000710432"/>
    </source>
</evidence>
<keyword evidence="7 17" id="KW-0808">Transferase</keyword>
<evidence type="ECO:0000256" key="17">
    <source>
        <dbReference type="RuleBase" id="RU361242"/>
    </source>
</evidence>
<accession>A0A8J6GAV2</accession>
<comment type="caution">
    <text evidence="19">The sequence shown here is derived from an EMBL/GenBank/DDBJ whole genome shotgun (WGS) entry which is preliminary data.</text>
</comment>
<dbReference type="GO" id="GO:0046872">
    <property type="term" value="F:metal ion binding"/>
    <property type="evidence" value="ECO:0007669"/>
    <property type="project" value="UniProtKB-KW"/>
</dbReference>
<sequence length="575" mass="66036">MKLDLKHQGPEKGLGRALWDEGRLQRKELYCNLHGLGIDPPGTPEDIKKWQTAYRKADIRCSLLVYCTDLPPTSIIITFHNEARSTLLRTICSVLNRTPMHLIQEIILVDDFSNDPEDCKQLAKLPKVKCLRNSERQGLVRSRMRGADIAQGTTLTFLDSHCEVNRDWLQPLLHRVKEDYTRVVCPVIDIINLDTFNYIESASELRGGFDWSLHFQWEQLSPEQKALRLDPTEPIRTPIIAGGLFVIDKAWFDYLGKYDVDMDIWGGENFEKIWVCVTFITREMMQGLTERELLQALRTNTLAPSSLAEEMIALYECKPGEQGSENVWLHTSASVNLAFVQALYGSANLPKGFHETANLAGLVYAQEQLFILLKSWNTKRTAEVWMDEYKQYYYAARPFALERPFGNIENRLNLRKNLHCQTFKWYLENVYPELRVPSDSSIQKGNIRQRQKCLESQKQKNQETPHLRLSPCTKVKGEEAKSQVWAFTYTQQIIQEELCLSVVTLFPGAPVVLVLCKNGDERQQWMKTGARIEHIASHLCLDTDMFGDSTEDGKEVVVNPCESSLMSQHWDIVSS</sequence>
<keyword evidence="15 17" id="KW-1015">Disulfide bond</keyword>
<comment type="pathway">
    <text evidence="3 17">Protein modification; protein glycosylation.</text>
</comment>
<keyword evidence="9" id="KW-0479">Metal-binding</keyword>
<dbReference type="Proteomes" id="UP000710432">
    <property type="component" value="Unassembled WGS sequence"/>
</dbReference>
<comment type="subcellular location">
    <subcellularLocation>
        <location evidence="2 17">Golgi apparatus membrane</location>
        <topology evidence="2 17">Single-pass type II membrane protein</topology>
    </subcellularLocation>
</comment>
<evidence type="ECO:0000256" key="1">
    <source>
        <dbReference type="ARBA" id="ARBA00001936"/>
    </source>
</evidence>
<dbReference type="PROSITE" id="PS50231">
    <property type="entry name" value="RICIN_B_LECTIN"/>
    <property type="match status" value="1"/>
</dbReference>
<dbReference type="GO" id="GO:0004653">
    <property type="term" value="F:polypeptide N-acetylgalactosaminyltransferase activity"/>
    <property type="evidence" value="ECO:0007669"/>
    <property type="project" value="TreeGrafter"/>
</dbReference>
<keyword evidence="11" id="KW-0735">Signal-anchor</keyword>
<dbReference type="Gene3D" id="3.90.550.10">
    <property type="entry name" value="Spore Coat Polysaccharide Biosynthesis Protein SpsA, Chain A"/>
    <property type="match status" value="1"/>
</dbReference>
<evidence type="ECO:0000256" key="13">
    <source>
        <dbReference type="ARBA" id="ARBA00023034"/>
    </source>
</evidence>
<dbReference type="GO" id="GO:0000139">
    <property type="term" value="C:Golgi membrane"/>
    <property type="evidence" value="ECO:0007669"/>
    <property type="project" value="UniProtKB-SubCell"/>
</dbReference>
<dbReference type="GO" id="GO:0030246">
    <property type="term" value="F:carbohydrate binding"/>
    <property type="evidence" value="ECO:0007669"/>
    <property type="project" value="UniProtKB-KW"/>
</dbReference>
<dbReference type="EMBL" id="JAATJU010022771">
    <property type="protein sequence ID" value="KAH0509711.1"/>
    <property type="molecule type" value="Genomic_DNA"/>
</dbReference>
<evidence type="ECO:0000256" key="6">
    <source>
        <dbReference type="ARBA" id="ARBA00022676"/>
    </source>
</evidence>
<evidence type="ECO:0000256" key="15">
    <source>
        <dbReference type="ARBA" id="ARBA00023157"/>
    </source>
</evidence>
<evidence type="ECO:0000256" key="16">
    <source>
        <dbReference type="ARBA" id="ARBA00023211"/>
    </source>
</evidence>
<evidence type="ECO:0000256" key="5">
    <source>
        <dbReference type="ARBA" id="ARBA00012644"/>
    </source>
</evidence>
<organism evidence="19 20">
    <name type="scientific">Microtus ochrogaster</name>
    <name type="common">Prairie vole</name>
    <dbReference type="NCBI Taxonomy" id="79684"/>
    <lineage>
        <taxon>Eukaryota</taxon>
        <taxon>Metazoa</taxon>
        <taxon>Chordata</taxon>
        <taxon>Craniata</taxon>
        <taxon>Vertebrata</taxon>
        <taxon>Euteleostomi</taxon>
        <taxon>Mammalia</taxon>
        <taxon>Eutheria</taxon>
        <taxon>Euarchontoglires</taxon>
        <taxon>Glires</taxon>
        <taxon>Rodentia</taxon>
        <taxon>Myomorpha</taxon>
        <taxon>Muroidea</taxon>
        <taxon>Cricetidae</taxon>
        <taxon>Arvicolinae</taxon>
        <taxon>Microtus</taxon>
    </lineage>
</organism>
<dbReference type="SUPFAM" id="SSF53448">
    <property type="entry name" value="Nucleotide-diphospho-sugar transferases"/>
    <property type="match status" value="2"/>
</dbReference>
<evidence type="ECO:0000256" key="9">
    <source>
        <dbReference type="ARBA" id="ARBA00022723"/>
    </source>
</evidence>
<dbReference type="Pfam" id="PF00535">
    <property type="entry name" value="Glycos_transf_2"/>
    <property type="match status" value="1"/>
</dbReference>
<dbReference type="Gene3D" id="1.10.8.460">
    <property type="entry name" value="ppGaNTase-T1 linker domain-like"/>
    <property type="match status" value="1"/>
</dbReference>
<dbReference type="AlphaFoldDB" id="A0A8J6GAV2"/>
<evidence type="ECO:0000256" key="8">
    <source>
        <dbReference type="ARBA" id="ARBA00022692"/>
    </source>
</evidence>
<evidence type="ECO:0000256" key="14">
    <source>
        <dbReference type="ARBA" id="ARBA00023136"/>
    </source>
</evidence>
<evidence type="ECO:0000256" key="11">
    <source>
        <dbReference type="ARBA" id="ARBA00022968"/>
    </source>
</evidence>
<name>A0A8J6GAV2_MICOH</name>
<dbReference type="PANTHER" id="PTHR11675">
    <property type="entry name" value="N-ACETYLGALACTOSAMINYLTRANSFERASE"/>
    <property type="match status" value="1"/>
</dbReference>
<keyword evidence="16 17" id="KW-0464">Manganese</keyword>
<keyword evidence="14" id="KW-0472">Membrane</keyword>
<evidence type="ECO:0000259" key="18">
    <source>
        <dbReference type="SMART" id="SM00458"/>
    </source>
</evidence>
<dbReference type="Gene3D" id="2.80.10.50">
    <property type="match status" value="1"/>
</dbReference>